<dbReference type="PANTHER" id="PTHR48068:SF4">
    <property type="entry name" value="TATA-BOX BINDING PROTEIN ASSOCIATED FACTOR 9"/>
    <property type="match status" value="1"/>
</dbReference>
<dbReference type="Pfam" id="PF02291">
    <property type="entry name" value="TFIID-31kDa"/>
    <property type="match status" value="1"/>
</dbReference>
<gene>
    <name evidence="7" type="primary">TAF9</name>
    <name evidence="7" type="ORF">LTR24_008557</name>
</gene>
<evidence type="ECO:0000256" key="2">
    <source>
        <dbReference type="ARBA" id="ARBA00007646"/>
    </source>
</evidence>
<keyword evidence="5" id="KW-0539">Nucleus</keyword>
<feature type="compositionally biased region" description="Acidic residues" evidence="6">
    <location>
        <begin position="213"/>
        <end position="222"/>
    </location>
</feature>
<evidence type="ECO:0000256" key="5">
    <source>
        <dbReference type="ARBA" id="ARBA00023242"/>
    </source>
</evidence>
<feature type="region of interest" description="Disordered" evidence="6">
    <location>
        <begin position="1"/>
        <end position="60"/>
    </location>
</feature>
<name>A0ABR0K000_9EURO</name>
<evidence type="ECO:0000256" key="6">
    <source>
        <dbReference type="SAM" id="MobiDB-lite"/>
    </source>
</evidence>
<keyword evidence="4" id="KW-0804">Transcription</keyword>
<reference evidence="7 8" key="1">
    <citation type="submission" date="2023-08" db="EMBL/GenBank/DDBJ databases">
        <title>Black Yeasts Isolated from many extreme environments.</title>
        <authorList>
            <person name="Coleine C."/>
            <person name="Stajich J.E."/>
            <person name="Selbmann L."/>
        </authorList>
    </citation>
    <scope>NUCLEOTIDE SEQUENCE [LARGE SCALE GENOMIC DNA]</scope>
    <source>
        <strain evidence="7 8">CCFEE 5885</strain>
    </source>
</reference>
<dbReference type="SUPFAM" id="SSF47113">
    <property type="entry name" value="Histone-fold"/>
    <property type="match status" value="1"/>
</dbReference>
<evidence type="ECO:0000313" key="7">
    <source>
        <dbReference type="EMBL" id="KAK5080357.1"/>
    </source>
</evidence>
<dbReference type="InterPro" id="IPR009072">
    <property type="entry name" value="Histone-fold"/>
</dbReference>
<dbReference type="CDD" id="cd07979">
    <property type="entry name" value="HFD_TAF9"/>
    <property type="match status" value="1"/>
</dbReference>
<evidence type="ECO:0000256" key="3">
    <source>
        <dbReference type="ARBA" id="ARBA00023015"/>
    </source>
</evidence>
<evidence type="ECO:0000313" key="8">
    <source>
        <dbReference type="Proteomes" id="UP001345013"/>
    </source>
</evidence>
<evidence type="ECO:0000256" key="4">
    <source>
        <dbReference type="ARBA" id="ARBA00023163"/>
    </source>
</evidence>
<dbReference type="InterPro" id="IPR051431">
    <property type="entry name" value="TFIID_subunit_9"/>
</dbReference>
<dbReference type="Gene3D" id="1.10.20.10">
    <property type="entry name" value="Histone, subunit A"/>
    <property type="match status" value="1"/>
</dbReference>
<feature type="region of interest" description="Disordered" evidence="6">
    <location>
        <begin position="213"/>
        <end position="277"/>
    </location>
</feature>
<feature type="compositionally biased region" description="Gly residues" evidence="6">
    <location>
        <begin position="261"/>
        <end position="270"/>
    </location>
</feature>
<comment type="subcellular location">
    <subcellularLocation>
        <location evidence="1">Nucleus</location>
    </subcellularLocation>
</comment>
<dbReference type="InterPro" id="IPR003162">
    <property type="entry name" value="TFIID-31"/>
</dbReference>
<feature type="compositionally biased region" description="Low complexity" evidence="6">
    <location>
        <begin position="14"/>
        <end position="38"/>
    </location>
</feature>
<comment type="similarity">
    <text evidence="2">Belongs to the TAF9 family.</text>
</comment>
<dbReference type="Proteomes" id="UP001345013">
    <property type="component" value="Unassembled WGS sequence"/>
</dbReference>
<accession>A0ABR0K000</accession>
<comment type="caution">
    <text evidence="7">The sequence shown here is derived from an EMBL/GenBank/DDBJ whole genome shotgun (WGS) entry which is preliminary data.</text>
</comment>
<keyword evidence="3" id="KW-0805">Transcription regulation</keyword>
<sequence>MASPAEPAHPLTPPAESTQPTTQTQTQSQPASSQQDTAAKVEALLSEPLTSLHDDGTSKRPRDHRLIHLLLSAYGISAYQERVPLQLMDFAYRYTSAVLSDALHIQNEGYDLADSGNTTTGSKGRGRNKNNEEGDISLAALRMSIQSRLGYQFSGSLPKEFLKQLADEKNRIALGPAVRETGSDKVGPLIGGVRLPHERHCLTGMGWGLKDEWESEGEESVEENGVQRQAGDEGMQVDGEEEMGEDEDEEGAGRMEDVFGDEGGGGGSGDGDTEMQI</sequence>
<feature type="region of interest" description="Disordered" evidence="6">
    <location>
        <begin position="111"/>
        <end position="132"/>
    </location>
</feature>
<keyword evidence="8" id="KW-1185">Reference proteome</keyword>
<dbReference type="PANTHER" id="PTHR48068">
    <property type="entry name" value="TAF9 RNA POLYMERASE II, TATA BOX-BINDING PROTEIN (TBP)-ASSOCIATED FACTOR"/>
    <property type="match status" value="1"/>
</dbReference>
<organism evidence="7 8">
    <name type="scientific">Lithohypha guttulata</name>
    <dbReference type="NCBI Taxonomy" id="1690604"/>
    <lineage>
        <taxon>Eukaryota</taxon>
        <taxon>Fungi</taxon>
        <taxon>Dikarya</taxon>
        <taxon>Ascomycota</taxon>
        <taxon>Pezizomycotina</taxon>
        <taxon>Eurotiomycetes</taxon>
        <taxon>Chaetothyriomycetidae</taxon>
        <taxon>Chaetothyriales</taxon>
        <taxon>Trichomeriaceae</taxon>
        <taxon>Lithohypha</taxon>
    </lineage>
</organism>
<proteinExistence type="inferred from homology"/>
<feature type="compositionally biased region" description="Acidic residues" evidence="6">
    <location>
        <begin position="238"/>
        <end position="250"/>
    </location>
</feature>
<evidence type="ECO:0000256" key="1">
    <source>
        <dbReference type="ARBA" id="ARBA00004123"/>
    </source>
</evidence>
<dbReference type="EMBL" id="JAVRRG010000151">
    <property type="protein sequence ID" value="KAK5080357.1"/>
    <property type="molecule type" value="Genomic_DNA"/>
</dbReference>
<protein>
    <submittedName>
        <fullName evidence="7">Transcription initiation factor TFIID subunit 9</fullName>
    </submittedName>
</protein>